<dbReference type="PATRIC" id="fig|316.97.peg.3108"/>
<dbReference type="InterPro" id="IPR006949">
    <property type="entry name" value="Barrel_Baseplate_J-like"/>
</dbReference>
<proteinExistence type="inferred from homology"/>
<reference evidence="5 6" key="1">
    <citation type="submission" date="2014-03" db="EMBL/GenBank/DDBJ databases">
        <title>Complete genome sequence of Pseudomonas stutzeri 19SMN4.</title>
        <authorList>
            <person name="Brunet-Galmes I."/>
            <person name="Nogales B."/>
            <person name="Busquets A."/>
            <person name="Pena A."/>
            <person name="Gomila M."/>
            <person name="Garcia-Valdes E."/>
            <person name="Lalucat J."/>
            <person name="Bennasar A."/>
            <person name="Bosch R."/>
        </authorList>
    </citation>
    <scope>NUCLEOTIDE SEQUENCE [LARGE SCALE GENOMIC DNA]</scope>
    <source>
        <strain evidence="5 6">19SMN4</strain>
    </source>
</reference>
<sequence>MAETSFSRPTMATLVARQRTDLLSRLDLSDVRRDDAEVFARVQAEGLNGLYAYLEWQAEQYLPDLAAQGGVERWARLLGLWYAPASAATGDLTVTGVVGSQIDVDAQWQTAAGVIYRPVDAVTLTAATQVVAVMAAEAGTAGNLDAGNVLTLISPIAGVQSQAAVAAEGLSGGADQEKVESLRARVLMRLRQPPRGGSRGDYESWALAAHASVTRAWVYRHELGPGTVTVRLVCDRLDDPIPPASVLDAVAAYIEQVRPVTAEVYVVAPVAVPVDFTLRVIPDTGAVRAGVLSSLADLLRRESEPGGTLLLSHIKEAISQVAGETDHVLSAPAADVVLGTGEFAVMGAITWL</sequence>
<protein>
    <submittedName>
        <fullName evidence="5">Baseplate J protein</fullName>
    </submittedName>
</protein>
<dbReference type="Proteomes" id="UP000025238">
    <property type="component" value="Chromosome"/>
</dbReference>
<dbReference type="PANTHER" id="PTHR37829:SF3">
    <property type="entry name" value="PROTEIN JAYE-RELATED"/>
    <property type="match status" value="1"/>
</dbReference>
<dbReference type="Pfam" id="PF26079">
    <property type="entry name" value="Baseplate_J_C"/>
    <property type="match status" value="1"/>
</dbReference>
<evidence type="ECO:0000313" key="6">
    <source>
        <dbReference type="Proteomes" id="UP000025238"/>
    </source>
</evidence>
<dbReference type="KEGG" id="pstu:UIB01_15545"/>
<feature type="domain" description="Baseplate J-like central" evidence="3">
    <location>
        <begin position="194"/>
        <end position="268"/>
    </location>
</feature>
<evidence type="ECO:0000313" key="5">
    <source>
        <dbReference type="EMBL" id="AHY43817.1"/>
    </source>
</evidence>
<name>A0A023WUD1_STUST</name>
<dbReference type="EMBL" id="CP007509">
    <property type="protein sequence ID" value="AHY43817.1"/>
    <property type="molecule type" value="Genomic_DNA"/>
</dbReference>
<feature type="domain" description="Baseplate J-like C-terminal" evidence="4">
    <location>
        <begin position="274"/>
        <end position="351"/>
    </location>
</feature>
<accession>A0A023WUD1</accession>
<gene>
    <name evidence="5" type="ORF">UIB01_15545</name>
</gene>
<dbReference type="Pfam" id="PF04865">
    <property type="entry name" value="Baseplate_J"/>
    <property type="match status" value="1"/>
</dbReference>
<dbReference type="InterPro" id="IPR058530">
    <property type="entry name" value="Baseplate_J-like_C"/>
</dbReference>
<evidence type="ECO:0000259" key="4">
    <source>
        <dbReference type="Pfam" id="PF26079"/>
    </source>
</evidence>
<feature type="domain" description="Baseplate protein J-like barrel" evidence="2">
    <location>
        <begin position="92"/>
        <end position="165"/>
    </location>
</feature>
<evidence type="ECO:0000256" key="1">
    <source>
        <dbReference type="ARBA" id="ARBA00038087"/>
    </source>
</evidence>
<organism evidence="5 6">
    <name type="scientific">Stutzerimonas stutzeri</name>
    <name type="common">Pseudomonas stutzeri</name>
    <dbReference type="NCBI Taxonomy" id="316"/>
    <lineage>
        <taxon>Bacteria</taxon>
        <taxon>Pseudomonadati</taxon>
        <taxon>Pseudomonadota</taxon>
        <taxon>Gammaproteobacteria</taxon>
        <taxon>Pseudomonadales</taxon>
        <taxon>Pseudomonadaceae</taxon>
        <taxon>Stutzerimonas</taxon>
    </lineage>
</organism>
<evidence type="ECO:0000259" key="3">
    <source>
        <dbReference type="Pfam" id="PF26078"/>
    </source>
</evidence>
<dbReference type="InterPro" id="IPR058531">
    <property type="entry name" value="Baseplate_J_M"/>
</dbReference>
<dbReference type="InterPro" id="IPR052399">
    <property type="entry name" value="Phage_Baseplate_Assmbl_Protein"/>
</dbReference>
<evidence type="ECO:0000259" key="2">
    <source>
        <dbReference type="Pfam" id="PF04865"/>
    </source>
</evidence>
<dbReference type="AlphaFoldDB" id="A0A023WUD1"/>
<dbReference type="PANTHER" id="PTHR37829">
    <property type="entry name" value="PHAGE-LIKE ELEMENT PBSX PROTEIN XKDT"/>
    <property type="match status" value="1"/>
</dbReference>
<dbReference type="Pfam" id="PF26078">
    <property type="entry name" value="Baseplate_J_M"/>
    <property type="match status" value="1"/>
</dbReference>
<comment type="similarity">
    <text evidence="1">Belongs to the Mu gp47/PBSX XkdT family.</text>
</comment>